<dbReference type="GO" id="GO:0030288">
    <property type="term" value="C:outer membrane-bounded periplasmic space"/>
    <property type="evidence" value="ECO:0007669"/>
    <property type="project" value="TreeGrafter"/>
</dbReference>
<evidence type="ECO:0000313" key="5">
    <source>
        <dbReference type="EMBL" id="ACZ43578.1"/>
    </source>
</evidence>
<dbReference type="AlphaFoldDB" id="D1CIK7"/>
<feature type="domain" description="Periplasmic binding protein" evidence="4">
    <location>
        <begin position="59"/>
        <end position="307"/>
    </location>
</feature>
<keyword evidence="6" id="KW-1185">Reference proteome</keyword>
<evidence type="ECO:0000256" key="2">
    <source>
        <dbReference type="ARBA" id="ARBA00007639"/>
    </source>
</evidence>
<dbReference type="SUPFAM" id="SSF53822">
    <property type="entry name" value="Periplasmic binding protein-like I"/>
    <property type="match status" value="1"/>
</dbReference>
<comment type="similarity">
    <text evidence="2">Belongs to the bacterial solute-binding protein 2 family.</text>
</comment>
<dbReference type="RefSeq" id="WP_012876609.1">
    <property type="nucleotide sequence ID" value="NC_013526.1"/>
</dbReference>
<dbReference type="InterPro" id="IPR025997">
    <property type="entry name" value="SBP_2_dom"/>
</dbReference>
<evidence type="ECO:0000256" key="3">
    <source>
        <dbReference type="SAM" id="SignalP"/>
    </source>
</evidence>
<gene>
    <name evidence="5" type="ordered locus">Tter_2690</name>
</gene>
<dbReference type="EMBL" id="CP001826">
    <property type="protein sequence ID" value="ACZ43578.1"/>
    <property type="molecule type" value="Genomic_DNA"/>
</dbReference>
<dbReference type="InterPro" id="IPR028082">
    <property type="entry name" value="Peripla_BP_I"/>
</dbReference>
<evidence type="ECO:0000313" key="6">
    <source>
        <dbReference type="Proteomes" id="UP000000323"/>
    </source>
</evidence>
<organism evidence="5 6">
    <name type="scientific">Thermobaculum terrenum (strain ATCC BAA-798 / CCMEE 7001 / YNP1)</name>
    <dbReference type="NCBI Taxonomy" id="525904"/>
    <lineage>
        <taxon>Bacteria</taxon>
        <taxon>Bacillati</taxon>
        <taxon>Chloroflexota</taxon>
        <taxon>Chloroflexia</taxon>
        <taxon>Candidatus Thermobaculales</taxon>
        <taxon>Candidatus Thermobaculaceae</taxon>
        <taxon>Thermobaculum</taxon>
    </lineage>
</organism>
<sequence>MKKRKLYGILCLIAMLVLAGCGGGVSGTPSAISTTITSSTNTPASQPSTGKSRSNIRIVVVTHGTAADPFWSVVKRGVDDAAKEMGVKVEYRAPETFDMVKMSQLIDAVVASKPDGLVVSIPDADALRDSITKAVQAGIPVVSINSGADVSKQFGALVHIGQSEFEAGVGAGEQMKKAGVTSALCINHEVGNVGLDQRCDGFKKGLGGNVKVVGVEVSNPTDAQNKIKTAIAQNPGINGILTLGPLGSTPTLAALGSGGPNDKIKLATFDLSPDVLQAIADGKMLFAIDQQQYLQGYLPIVFLTKYAEYQVIPTGQVMTGPAFVTKENAARVIELSKQGIR</sequence>
<evidence type="ECO:0000259" key="4">
    <source>
        <dbReference type="Pfam" id="PF13407"/>
    </source>
</evidence>
<dbReference type="STRING" id="525904.Tter_2690"/>
<protein>
    <submittedName>
        <fullName evidence="5">Sugar ABC transporter</fullName>
    </submittedName>
</protein>
<reference evidence="6" key="1">
    <citation type="journal article" date="2010" name="Stand. Genomic Sci.">
        <title>Complete genome sequence of 'Thermobaculum terrenum' type strain (YNP1).</title>
        <authorList>
            <person name="Kiss H."/>
            <person name="Cleland D."/>
            <person name="Lapidus A."/>
            <person name="Lucas S."/>
            <person name="Glavina Del Rio T."/>
            <person name="Nolan M."/>
            <person name="Tice H."/>
            <person name="Han C."/>
            <person name="Goodwin L."/>
            <person name="Pitluck S."/>
            <person name="Liolios K."/>
            <person name="Ivanova N."/>
            <person name="Mavromatis K."/>
            <person name="Ovchinnikova G."/>
            <person name="Pati A."/>
            <person name="Chen A."/>
            <person name="Palaniappan K."/>
            <person name="Land M."/>
            <person name="Hauser L."/>
            <person name="Chang Y."/>
            <person name="Jeffries C."/>
            <person name="Lu M."/>
            <person name="Brettin T."/>
            <person name="Detter J."/>
            <person name="Goker M."/>
            <person name="Tindall B."/>
            <person name="Beck B."/>
            <person name="McDermott T."/>
            <person name="Woyke T."/>
            <person name="Bristow J."/>
            <person name="Eisen J."/>
            <person name="Markowitz V."/>
            <person name="Hugenholtz P."/>
            <person name="Kyrpides N."/>
            <person name="Klenk H."/>
            <person name="Cheng J."/>
        </authorList>
    </citation>
    <scope>NUCLEOTIDE SEQUENCE [LARGE SCALE GENOMIC DNA]</scope>
    <source>
        <strain evidence="6">ATCC BAA-798 / YNP1</strain>
    </source>
</reference>
<dbReference type="eggNOG" id="COG1879">
    <property type="taxonomic scope" value="Bacteria"/>
</dbReference>
<evidence type="ECO:0000256" key="1">
    <source>
        <dbReference type="ARBA" id="ARBA00004196"/>
    </source>
</evidence>
<dbReference type="HOGENOM" id="CLU_037628_3_5_0"/>
<dbReference type="PANTHER" id="PTHR30036:SF7">
    <property type="entry name" value="ABC TRANSPORTER PERIPLASMIC-BINDING PROTEIN YPHF"/>
    <property type="match status" value="1"/>
</dbReference>
<proteinExistence type="inferred from homology"/>
<dbReference type="KEGG" id="ttr:Tter_2690"/>
<keyword evidence="3" id="KW-0732">Signal</keyword>
<name>D1CIK7_THET1</name>
<dbReference type="PROSITE" id="PS51257">
    <property type="entry name" value="PROKAR_LIPOPROTEIN"/>
    <property type="match status" value="1"/>
</dbReference>
<dbReference type="Proteomes" id="UP000000323">
    <property type="component" value="Chromosome 2"/>
</dbReference>
<comment type="subcellular location">
    <subcellularLocation>
        <location evidence="1">Cell envelope</location>
    </subcellularLocation>
</comment>
<dbReference type="CDD" id="cd06312">
    <property type="entry name" value="PBP1_ABC_sugar_binding-like"/>
    <property type="match status" value="1"/>
</dbReference>
<dbReference type="Pfam" id="PF13407">
    <property type="entry name" value="Peripla_BP_4"/>
    <property type="match status" value="1"/>
</dbReference>
<accession>D1CIK7</accession>
<dbReference type="Gene3D" id="3.40.50.2300">
    <property type="match status" value="2"/>
</dbReference>
<feature type="chain" id="PRO_5003022044" evidence="3">
    <location>
        <begin position="20"/>
        <end position="341"/>
    </location>
</feature>
<dbReference type="InterPro" id="IPR050555">
    <property type="entry name" value="Bact_Solute-Bind_Prot2"/>
</dbReference>
<dbReference type="PANTHER" id="PTHR30036">
    <property type="entry name" value="D-XYLOSE-BINDING PERIPLASMIC PROTEIN"/>
    <property type="match status" value="1"/>
</dbReference>
<dbReference type="GO" id="GO:0030246">
    <property type="term" value="F:carbohydrate binding"/>
    <property type="evidence" value="ECO:0007669"/>
    <property type="project" value="TreeGrafter"/>
</dbReference>
<feature type="signal peptide" evidence="3">
    <location>
        <begin position="1"/>
        <end position="19"/>
    </location>
</feature>